<dbReference type="Proteomes" id="UP000326554">
    <property type="component" value="Unassembled WGS sequence"/>
</dbReference>
<evidence type="ECO:0000313" key="6">
    <source>
        <dbReference type="EMBL" id="KAA9005608.1"/>
    </source>
</evidence>
<evidence type="ECO:0000256" key="2">
    <source>
        <dbReference type="ARBA" id="ARBA00023015"/>
    </source>
</evidence>
<dbReference type="GO" id="GO:0003700">
    <property type="term" value="F:DNA-binding transcription factor activity"/>
    <property type="evidence" value="ECO:0007669"/>
    <property type="project" value="InterPro"/>
</dbReference>
<sequence length="318" mass="35444">MAQRQGRITLWELEVFVATAEEASLSAAARRLDTSAATVSQQLTNLERDLGAVLLNRAERPVTLTPQGETFLRRANAILGEADQARAELGGDAPLSRLRLGMIEDFDAEVTPRLLSDMAEALSSTRFLLETGASHRLYDQLEARALDVIVATEMGPEAEWHEVHPLLDEPFVIAAPKGFAEGRPSLRLLRELPHIQYTTRHHLGRTLAAHLARQNLTFSQRFELDSYHAILAMVARGAGWTILTPLGWNHAHRFRQSVEILPLPGRPLSRRITLTARRGMLGDRPAEMAGRLRSLMSELVVEPMVRETPWLSDTLVLP</sequence>
<reference evidence="6 7" key="1">
    <citation type="submission" date="2019-09" db="EMBL/GenBank/DDBJ databases">
        <authorList>
            <person name="Park J.-S."/>
            <person name="Choi H.-J."/>
        </authorList>
    </citation>
    <scope>NUCLEOTIDE SEQUENCE [LARGE SCALE GENOMIC DNA]</scope>
    <source>
        <strain evidence="6 7">176SS1-4</strain>
    </source>
</reference>
<dbReference type="AlphaFoldDB" id="A0A5J5GCC5"/>
<proteinExistence type="inferred from homology"/>
<keyword evidence="3" id="KW-0238">DNA-binding</keyword>
<dbReference type="Gene3D" id="3.40.190.10">
    <property type="entry name" value="Periplasmic binding protein-like II"/>
    <property type="match status" value="2"/>
</dbReference>
<dbReference type="FunFam" id="1.10.10.10:FF:000001">
    <property type="entry name" value="LysR family transcriptional regulator"/>
    <property type="match status" value="1"/>
</dbReference>
<dbReference type="InterPro" id="IPR036390">
    <property type="entry name" value="WH_DNA-bd_sf"/>
</dbReference>
<dbReference type="InterPro" id="IPR005119">
    <property type="entry name" value="LysR_subst-bd"/>
</dbReference>
<dbReference type="SUPFAM" id="SSF46785">
    <property type="entry name" value="Winged helix' DNA-binding domain"/>
    <property type="match status" value="1"/>
</dbReference>
<accession>A0A5J5GCC5</accession>
<feature type="domain" description="HTH lysR-type" evidence="5">
    <location>
        <begin position="8"/>
        <end position="65"/>
    </location>
</feature>
<keyword evidence="4" id="KW-0804">Transcription</keyword>
<evidence type="ECO:0000313" key="7">
    <source>
        <dbReference type="Proteomes" id="UP000326554"/>
    </source>
</evidence>
<dbReference type="Gene3D" id="1.10.10.10">
    <property type="entry name" value="Winged helix-like DNA-binding domain superfamily/Winged helix DNA-binding domain"/>
    <property type="match status" value="1"/>
</dbReference>
<gene>
    <name evidence="6" type="ORF">F3S47_17030</name>
</gene>
<evidence type="ECO:0000259" key="5">
    <source>
        <dbReference type="PROSITE" id="PS50931"/>
    </source>
</evidence>
<comment type="caution">
    <text evidence="6">The sequence shown here is derived from an EMBL/GenBank/DDBJ whole genome shotgun (WGS) entry which is preliminary data.</text>
</comment>
<dbReference type="PROSITE" id="PS50931">
    <property type="entry name" value="HTH_LYSR"/>
    <property type="match status" value="1"/>
</dbReference>
<dbReference type="GO" id="GO:0000976">
    <property type="term" value="F:transcription cis-regulatory region binding"/>
    <property type="evidence" value="ECO:0007669"/>
    <property type="project" value="TreeGrafter"/>
</dbReference>
<organism evidence="6 7">
    <name type="scientific">Histidinibacterium aquaticum</name>
    <dbReference type="NCBI Taxonomy" id="2613962"/>
    <lineage>
        <taxon>Bacteria</taxon>
        <taxon>Pseudomonadati</taxon>
        <taxon>Pseudomonadota</taxon>
        <taxon>Alphaproteobacteria</taxon>
        <taxon>Rhodobacterales</taxon>
        <taxon>Paracoccaceae</taxon>
        <taxon>Histidinibacterium</taxon>
    </lineage>
</organism>
<evidence type="ECO:0000256" key="3">
    <source>
        <dbReference type="ARBA" id="ARBA00023125"/>
    </source>
</evidence>
<evidence type="ECO:0000256" key="1">
    <source>
        <dbReference type="ARBA" id="ARBA00009437"/>
    </source>
</evidence>
<dbReference type="RefSeq" id="WP_150446514.1">
    <property type="nucleotide sequence ID" value="NZ_VYQE01000006.1"/>
</dbReference>
<protein>
    <submittedName>
        <fullName evidence="6">LysR family transcriptional regulator</fullName>
    </submittedName>
</protein>
<keyword evidence="7" id="KW-1185">Reference proteome</keyword>
<evidence type="ECO:0000256" key="4">
    <source>
        <dbReference type="ARBA" id="ARBA00023163"/>
    </source>
</evidence>
<dbReference type="Pfam" id="PF00126">
    <property type="entry name" value="HTH_1"/>
    <property type="match status" value="1"/>
</dbReference>
<dbReference type="PANTHER" id="PTHR30126:SF94">
    <property type="entry name" value="LYSR FAMILY TRANSCRIPTIONAL REGULATOR"/>
    <property type="match status" value="1"/>
</dbReference>
<comment type="similarity">
    <text evidence="1">Belongs to the LysR transcriptional regulatory family.</text>
</comment>
<keyword evidence="2" id="KW-0805">Transcription regulation</keyword>
<dbReference type="InterPro" id="IPR000847">
    <property type="entry name" value="LysR_HTH_N"/>
</dbReference>
<dbReference type="PANTHER" id="PTHR30126">
    <property type="entry name" value="HTH-TYPE TRANSCRIPTIONAL REGULATOR"/>
    <property type="match status" value="1"/>
</dbReference>
<dbReference type="SUPFAM" id="SSF53850">
    <property type="entry name" value="Periplasmic binding protein-like II"/>
    <property type="match status" value="1"/>
</dbReference>
<dbReference type="InterPro" id="IPR036388">
    <property type="entry name" value="WH-like_DNA-bd_sf"/>
</dbReference>
<dbReference type="EMBL" id="VYQE01000006">
    <property type="protein sequence ID" value="KAA9005608.1"/>
    <property type="molecule type" value="Genomic_DNA"/>
</dbReference>
<dbReference type="Pfam" id="PF03466">
    <property type="entry name" value="LysR_substrate"/>
    <property type="match status" value="1"/>
</dbReference>
<name>A0A5J5GCC5_9RHOB</name>